<organism evidence="1 2">
    <name type="scientific">Xanthomonas campestris pv. malvacearum</name>
    <dbReference type="NCBI Taxonomy" id="86040"/>
    <lineage>
        <taxon>Bacteria</taxon>
        <taxon>Pseudomonadati</taxon>
        <taxon>Pseudomonadota</taxon>
        <taxon>Gammaproteobacteria</taxon>
        <taxon>Lysobacterales</taxon>
        <taxon>Lysobacteraceae</taxon>
        <taxon>Xanthomonas</taxon>
    </lineage>
</organism>
<name>A0AA45BVY2_XANCM</name>
<gene>
    <name evidence="1" type="ORF">C7T86_13805</name>
</gene>
<accession>A0AA45BVY2</accession>
<sequence length="55" mass="5806">MPTDAYNAHPAATPSLRLAASAGCTQDPQTPAAMRCDLQSCLHASLNKPQHVRSC</sequence>
<reference evidence="1 2" key="1">
    <citation type="submission" date="2018-03" db="EMBL/GenBank/DDBJ databases">
        <title>Sequencing of reference strains of Xanthomonas.</title>
        <authorList>
            <person name="Studholme D.J."/>
            <person name="Vicente J."/>
            <person name="Sarris P."/>
        </authorList>
    </citation>
    <scope>NUCLEOTIDE SEQUENCE [LARGE SCALE GENOMIC DNA]</scope>
    <source>
        <strain evidence="1 2">WHRI 5232</strain>
    </source>
</reference>
<dbReference type="EMBL" id="PYJH01000028">
    <property type="protein sequence ID" value="PUE92696.1"/>
    <property type="molecule type" value="Genomic_DNA"/>
</dbReference>
<dbReference type="AlphaFoldDB" id="A0AA45BVY2"/>
<proteinExistence type="predicted"/>
<protein>
    <submittedName>
        <fullName evidence="1">Metallopeptidase</fullName>
    </submittedName>
</protein>
<evidence type="ECO:0000313" key="1">
    <source>
        <dbReference type="EMBL" id="PUE92696.1"/>
    </source>
</evidence>
<dbReference type="Proteomes" id="UP000251513">
    <property type="component" value="Unassembled WGS sequence"/>
</dbReference>
<evidence type="ECO:0000313" key="2">
    <source>
        <dbReference type="Proteomes" id="UP000251513"/>
    </source>
</evidence>
<comment type="caution">
    <text evidence="1">The sequence shown here is derived from an EMBL/GenBank/DDBJ whole genome shotgun (WGS) entry which is preliminary data.</text>
</comment>